<dbReference type="InterPro" id="IPR024432">
    <property type="entry name" value="Put_RecE_PDDEXK-like_dom"/>
</dbReference>
<gene>
    <name evidence="2" type="ORF">Q3C12_33765</name>
</gene>
<reference evidence="2" key="1">
    <citation type="submission" date="2023-07" db="EMBL/GenBank/DDBJ databases">
        <authorList>
            <person name="Aktuganov G."/>
            <person name="Boyko T."/>
            <person name="Delegan Y."/>
            <person name="Galimzianova N."/>
            <person name="Gilvanova E."/>
            <person name="Korobov V."/>
            <person name="Kuzmina L."/>
            <person name="Melentiev A."/>
            <person name="Milman P."/>
            <person name="Ryabova A."/>
            <person name="Stupak E."/>
            <person name="Yasakov T."/>
            <person name="Zharikova N."/>
            <person name="Zhurenko E."/>
        </authorList>
    </citation>
    <scope>NUCLEOTIDE SEQUENCE</scope>
    <source>
        <strain evidence="2">IB-739</strain>
    </source>
</reference>
<evidence type="ECO:0000313" key="2">
    <source>
        <dbReference type="EMBL" id="MDO3681965.1"/>
    </source>
</evidence>
<dbReference type="Pfam" id="PF12684">
    <property type="entry name" value="DUF3799"/>
    <property type="match status" value="1"/>
</dbReference>
<organism evidence="2 3">
    <name type="scientific">Paenibacillus ehimensis</name>
    <dbReference type="NCBI Taxonomy" id="79264"/>
    <lineage>
        <taxon>Bacteria</taxon>
        <taxon>Bacillati</taxon>
        <taxon>Bacillota</taxon>
        <taxon>Bacilli</taxon>
        <taxon>Bacillales</taxon>
        <taxon>Paenibacillaceae</taxon>
        <taxon>Paenibacillus</taxon>
    </lineage>
</organism>
<proteinExistence type="predicted"/>
<evidence type="ECO:0000259" key="1">
    <source>
        <dbReference type="Pfam" id="PF12684"/>
    </source>
</evidence>
<name>A0ABT8VLW5_9BACL</name>
<protein>
    <submittedName>
        <fullName evidence="2">PD-(D/E)XK nuclease-like domain-containing protein</fullName>
    </submittedName>
</protein>
<dbReference type="Gene3D" id="3.90.320.10">
    <property type="match status" value="1"/>
</dbReference>
<comment type="caution">
    <text evidence="2">The sequence shown here is derived from an EMBL/GenBank/DDBJ whole genome shotgun (WGS) entry which is preliminary data.</text>
</comment>
<accession>A0ABT8VLW5</accession>
<dbReference type="EMBL" id="JAUMKJ010000089">
    <property type="protein sequence ID" value="MDO3681965.1"/>
    <property type="molecule type" value="Genomic_DNA"/>
</dbReference>
<dbReference type="Proteomes" id="UP001168883">
    <property type="component" value="Unassembled WGS sequence"/>
</dbReference>
<sequence length="267" mass="30908">MQLTNENYHSLEADRYYMSNSQYKGFLECEAESMAYLRGEWQREHSVAMLVGSYVHAYFEGPEAFELFKASHPEIISSRGATKGELKAEFRYANVMIETIENDPLCMFVLQGRKEVIITAEFAGAPWKIKMDCYNVENNRFADIKTTDRIHKEIWHPGLGYVSFVEAMGYLTQMALYAEIERLHAGRDGWIEPIIVAVSKEERPDKAVIGFKAYDIERELDGIRSNMQRIIEVKSGMVEPTRCERCDYCRATKQLNRIVHYTDLIGR</sequence>
<keyword evidence="3" id="KW-1185">Reference proteome</keyword>
<dbReference type="RefSeq" id="WP_302881474.1">
    <property type="nucleotide sequence ID" value="NZ_JAUMKJ010000089.1"/>
</dbReference>
<dbReference type="InterPro" id="IPR011604">
    <property type="entry name" value="PDDEXK-like_dom_sf"/>
</dbReference>
<feature type="domain" description="Putative exodeoxyribonuclease 8 PDDEXK-like" evidence="1">
    <location>
        <begin position="19"/>
        <end position="252"/>
    </location>
</feature>
<evidence type="ECO:0000313" key="3">
    <source>
        <dbReference type="Proteomes" id="UP001168883"/>
    </source>
</evidence>